<keyword evidence="3" id="KW-0560">Oxidoreductase</keyword>
<proteinExistence type="inferred from homology"/>
<dbReference type="PROSITE" id="PS00798">
    <property type="entry name" value="ALDOKETO_REDUCTASE_1"/>
    <property type="match status" value="1"/>
</dbReference>
<evidence type="ECO:0000259" key="7">
    <source>
        <dbReference type="Pfam" id="PF00248"/>
    </source>
</evidence>
<gene>
    <name evidence="8" type="ORF">C8F04DRAFT_966104</name>
</gene>
<dbReference type="PANTHER" id="PTHR43827">
    <property type="entry name" value="2,5-DIKETO-D-GLUCONIC ACID REDUCTASE"/>
    <property type="match status" value="1"/>
</dbReference>
<organism evidence="8 9">
    <name type="scientific">Mycena alexandri</name>
    <dbReference type="NCBI Taxonomy" id="1745969"/>
    <lineage>
        <taxon>Eukaryota</taxon>
        <taxon>Fungi</taxon>
        <taxon>Dikarya</taxon>
        <taxon>Basidiomycota</taxon>
        <taxon>Agaricomycotina</taxon>
        <taxon>Agaricomycetes</taxon>
        <taxon>Agaricomycetidae</taxon>
        <taxon>Agaricales</taxon>
        <taxon>Marasmiineae</taxon>
        <taxon>Mycenaceae</taxon>
        <taxon>Mycena</taxon>
    </lineage>
</organism>
<evidence type="ECO:0000313" key="8">
    <source>
        <dbReference type="EMBL" id="KAJ7026727.1"/>
    </source>
</evidence>
<keyword evidence="9" id="KW-1185">Reference proteome</keyword>
<comment type="caution">
    <text evidence="8">The sequence shown here is derived from an EMBL/GenBank/DDBJ whole genome shotgun (WGS) entry which is preliminary data.</text>
</comment>
<evidence type="ECO:0000256" key="1">
    <source>
        <dbReference type="ARBA" id="ARBA00007905"/>
    </source>
</evidence>
<dbReference type="PRINTS" id="PR00069">
    <property type="entry name" value="ALDKETRDTASE"/>
</dbReference>
<evidence type="ECO:0000256" key="3">
    <source>
        <dbReference type="ARBA" id="ARBA00023002"/>
    </source>
</evidence>
<evidence type="ECO:0000256" key="5">
    <source>
        <dbReference type="PIRSR" id="PIRSR000097-2"/>
    </source>
</evidence>
<dbReference type="Pfam" id="PF00248">
    <property type="entry name" value="Aldo_ket_red"/>
    <property type="match status" value="1"/>
</dbReference>
<dbReference type="InterPro" id="IPR023210">
    <property type="entry name" value="NADP_OxRdtase_dom"/>
</dbReference>
<name>A0AAD6SJN0_9AGAR</name>
<evidence type="ECO:0000256" key="2">
    <source>
        <dbReference type="ARBA" id="ARBA00022857"/>
    </source>
</evidence>
<feature type="binding site" evidence="5">
    <location>
        <position position="110"/>
    </location>
    <ligand>
        <name>substrate</name>
    </ligand>
</feature>
<comment type="similarity">
    <text evidence="1">Belongs to the aldo/keto reductase family.</text>
</comment>
<dbReference type="CDD" id="cd19071">
    <property type="entry name" value="AKR_AKR1-5-like"/>
    <property type="match status" value="1"/>
</dbReference>
<feature type="domain" description="NADP-dependent oxidoreductase" evidence="7">
    <location>
        <begin position="19"/>
        <end position="282"/>
    </location>
</feature>
<dbReference type="Proteomes" id="UP001218188">
    <property type="component" value="Unassembled WGS sequence"/>
</dbReference>
<dbReference type="Gene3D" id="3.20.20.100">
    <property type="entry name" value="NADP-dependent oxidoreductase domain"/>
    <property type="match status" value="1"/>
</dbReference>
<evidence type="ECO:0000256" key="4">
    <source>
        <dbReference type="PIRSR" id="PIRSR000097-1"/>
    </source>
</evidence>
<dbReference type="EMBL" id="JARJCM010000134">
    <property type="protein sequence ID" value="KAJ7026727.1"/>
    <property type="molecule type" value="Genomic_DNA"/>
</dbReference>
<feature type="active site" description="Proton donor" evidence="4">
    <location>
        <position position="54"/>
    </location>
</feature>
<sequence>MANVPFFTLNDGTKIPCLGMGCWMGGPGGGERVYEMCAEALKCGYRHFDTAAGYGNEEEVGRAIRDSGIPRSEIYVTTKLGSPDHHRVKDAFEESLKKLDVSYIDLYLMHWPQGTIYPRSSVYREPTPFRSFMGPEEHPMYIETWKEMEKLMQTGRVKTLGVSNFSIKTLEHLLPHCEIIPATNQVELHPCLPQTELKAYCEAKKIFLTAYSPLGRSTFLIEDATIKTLAQKVNTSPAQILISWAIQRGIITVPKSENRERMRANMTLVSLSAEDMAVVDALHQKPNMHKSLLVYHDKEAPGGVFGWTYEQLGWNLVLGGVVPTD</sequence>
<dbReference type="SUPFAM" id="SSF51430">
    <property type="entry name" value="NAD(P)-linked oxidoreductase"/>
    <property type="match status" value="1"/>
</dbReference>
<dbReference type="FunFam" id="3.20.20.100:FF:000002">
    <property type="entry name" value="2,5-diketo-D-gluconic acid reductase A"/>
    <property type="match status" value="1"/>
</dbReference>
<dbReference type="PIRSF" id="PIRSF000097">
    <property type="entry name" value="AKR"/>
    <property type="match status" value="1"/>
</dbReference>
<dbReference type="PROSITE" id="PS00062">
    <property type="entry name" value="ALDOKETO_REDUCTASE_2"/>
    <property type="match status" value="1"/>
</dbReference>
<evidence type="ECO:0000256" key="6">
    <source>
        <dbReference type="PIRSR" id="PIRSR000097-3"/>
    </source>
</evidence>
<dbReference type="AlphaFoldDB" id="A0AAD6SJN0"/>
<reference evidence="8" key="1">
    <citation type="submission" date="2023-03" db="EMBL/GenBank/DDBJ databases">
        <title>Massive genome expansion in bonnet fungi (Mycena s.s.) driven by repeated elements and novel gene families across ecological guilds.</title>
        <authorList>
            <consortium name="Lawrence Berkeley National Laboratory"/>
            <person name="Harder C.B."/>
            <person name="Miyauchi S."/>
            <person name="Viragh M."/>
            <person name="Kuo A."/>
            <person name="Thoen E."/>
            <person name="Andreopoulos B."/>
            <person name="Lu D."/>
            <person name="Skrede I."/>
            <person name="Drula E."/>
            <person name="Henrissat B."/>
            <person name="Morin E."/>
            <person name="Kohler A."/>
            <person name="Barry K."/>
            <person name="LaButti K."/>
            <person name="Morin E."/>
            <person name="Salamov A."/>
            <person name="Lipzen A."/>
            <person name="Mereny Z."/>
            <person name="Hegedus B."/>
            <person name="Baldrian P."/>
            <person name="Stursova M."/>
            <person name="Weitz H."/>
            <person name="Taylor A."/>
            <person name="Grigoriev I.V."/>
            <person name="Nagy L.G."/>
            <person name="Martin F."/>
            <person name="Kauserud H."/>
        </authorList>
    </citation>
    <scope>NUCLEOTIDE SEQUENCE</scope>
    <source>
        <strain evidence="8">CBHHK200</strain>
    </source>
</reference>
<accession>A0AAD6SJN0</accession>
<dbReference type="PANTHER" id="PTHR43827:SF3">
    <property type="entry name" value="NADP-DEPENDENT OXIDOREDUCTASE DOMAIN-CONTAINING PROTEIN"/>
    <property type="match status" value="1"/>
</dbReference>
<feature type="site" description="Lowers pKa of active site Tyr" evidence="6">
    <location>
        <position position="79"/>
    </location>
</feature>
<protein>
    <submittedName>
        <fullName evidence="8">Aldo/keto reductase</fullName>
    </submittedName>
</protein>
<dbReference type="InterPro" id="IPR018170">
    <property type="entry name" value="Aldo/ket_reductase_CS"/>
</dbReference>
<dbReference type="InterPro" id="IPR020471">
    <property type="entry name" value="AKR"/>
</dbReference>
<evidence type="ECO:0000313" key="9">
    <source>
        <dbReference type="Proteomes" id="UP001218188"/>
    </source>
</evidence>
<dbReference type="GO" id="GO:0016616">
    <property type="term" value="F:oxidoreductase activity, acting on the CH-OH group of donors, NAD or NADP as acceptor"/>
    <property type="evidence" value="ECO:0007669"/>
    <property type="project" value="UniProtKB-ARBA"/>
</dbReference>
<dbReference type="InterPro" id="IPR036812">
    <property type="entry name" value="NAD(P)_OxRdtase_dom_sf"/>
</dbReference>
<keyword evidence="2" id="KW-0521">NADP</keyword>